<gene>
    <name evidence="4" type="ORF">B1B_02265</name>
</gene>
<dbReference type="InterPro" id="IPR050659">
    <property type="entry name" value="Peptidase_M24B"/>
</dbReference>
<proteinExistence type="predicted"/>
<dbReference type="Pfam" id="PF00557">
    <property type="entry name" value="Peptidase_M24"/>
    <property type="match status" value="1"/>
</dbReference>
<comment type="caution">
    <text evidence="4">The sequence shown here is derived from an EMBL/GenBank/DDBJ whole genome shotgun (WGS) entry which is preliminary data.</text>
</comment>
<dbReference type="EMBL" id="AUZY01001336">
    <property type="protein sequence ID" value="EQD75182.1"/>
    <property type="molecule type" value="Genomic_DNA"/>
</dbReference>
<sequence length="199" mass="21316">MTELELAGEMENLMNKHGAAGRSFDTIVGFGAHGAEPHFSPTSARLERGVGIVCDFGALYQRYCSDLTRSYAFGKPPAELKAIHRKVEEAQQAALDVIRAGVPAKEPHLAAAKVVDTSPWKGRFNHGLGHSVGLAVHDGFALNPRTEEVLEAGMVVTVEPGIYVPGLGGVRIEDDIVVTAKGYEFLTTAPREYFEVGAA</sequence>
<keyword evidence="2" id="KW-0378">Hydrolase</keyword>
<keyword evidence="1" id="KW-0479">Metal-binding</keyword>
<evidence type="ECO:0000313" key="4">
    <source>
        <dbReference type="EMBL" id="EQD75182.1"/>
    </source>
</evidence>
<organism evidence="4">
    <name type="scientific">mine drainage metagenome</name>
    <dbReference type="NCBI Taxonomy" id="410659"/>
    <lineage>
        <taxon>unclassified sequences</taxon>
        <taxon>metagenomes</taxon>
        <taxon>ecological metagenomes</taxon>
    </lineage>
</organism>
<dbReference type="AlphaFoldDB" id="T1BZP7"/>
<dbReference type="InterPro" id="IPR001131">
    <property type="entry name" value="Peptidase_M24B_aminopep-P_CS"/>
</dbReference>
<reference evidence="4" key="2">
    <citation type="journal article" date="2014" name="ISME J.">
        <title>Microbial stratification in low pH oxic and suboxic macroscopic growths along an acid mine drainage.</title>
        <authorList>
            <person name="Mendez-Garcia C."/>
            <person name="Mesa V."/>
            <person name="Sprenger R.R."/>
            <person name="Richter M."/>
            <person name="Diez M.S."/>
            <person name="Solano J."/>
            <person name="Bargiela R."/>
            <person name="Golyshina O.V."/>
            <person name="Manteca A."/>
            <person name="Ramos J.L."/>
            <person name="Gallego J.R."/>
            <person name="Llorente I."/>
            <person name="Martins Dos Santos V.A."/>
            <person name="Jensen O.N."/>
            <person name="Pelaez A.I."/>
            <person name="Sanchez J."/>
            <person name="Ferrer M."/>
        </authorList>
    </citation>
    <scope>NUCLEOTIDE SEQUENCE</scope>
</reference>
<dbReference type="PROSITE" id="PS00491">
    <property type="entry name" value="PROLINE_PEPTIDASE"/>
    <property type="match status" value="1"/>
</dbReference>
<dbReference type="Gene3D" id="3.90.230.10">
    <property type="entry name" value="Creatinase/methionine aminopeptidase superfamily"/>
    <property type="match status" value="1"/>
</dbReference>
<evidence type="ECO:0000256" key="1">
    <source>
        <dbReference type="ARBA" id="ARBA00022723"/>
    </source>
</evidence>
<reference evidence="4" key="1">
    <citation type="submission" date="2013-08" db="EMBL/GenBank/DDBJ databases">
        <authorList>
            <person name="Mendez C."/>
            <person name="Richter M."/>
            <person name="Ferrer M."/>
            <person name="Sanchez J."/>
        </authorList>
    </citation>
    <scope>NUCLEOTIDE SEQUENCE</scope>
</reference>
<dbReference type="GO" id="GO:0016787">
    <property type="term" value="F:hydrolase activity"/>
    <property type="evidence" value="ECO:0007669"/>
    <property type="project" value="UniProtKB-KW"/>
</dbReference>
<dbReference type="SUPFAM" id="SSF55920">
    <property type="entry name" value="Creatinase/aminopeptidase"/>
    <property type="match status" value="1"/>
</dbReference>
<dbReference type="PANTHER" id="PTHR46112">
    <property type="entry name" value="AMINOPEPTIDASE"/>
    <property type="match status" value="1"/>
</dbReference>
<protein>
    <submittedName>
        <fullName evidence="4">Xaa-Pro dipeptidase</fullName>
    </submittedName>
</protein>
<feature type="domain" description="Peptidase M24" evidence="3">
    <location>
        <begin position="1"/>
        <end position="180"/>
    </location>
</feature>
<dbReference type="InterPro" id="IPR000994">
    <property type="entry name" value="Pept_M24"/>
</dbReference>
<evidence type="ECO:0000259" key="3">
    <source>
        <dbReference type="Pfam" id="PF00557"/>
    </source>
</evidence>
<dbReference type="GO" id="GO:0046872">
    <property type="term" value="F:metal ion binding"/>
    <property type="evidence" value="ECO:0007669"/>
    <property type="project" value="UniProtKB-KW"/>
</dbReference>
<evidence type="ECO:0000256" key="2">
    <source>
        <dbReference type="ARBA" id="ARBA00022801"/>
    </source>
</evidence>
<dbReference type="PANTHER" id="PTHR46112:SF3">
    <property type="entry name" value="AMINOPEPTIDASE YPDF"/>
    <property type="match status" value="1"/>
</dbReference>
<accession>T1BZP7</accession>
<dbReference type="InterPro" id="IPR036005">
    <property type="entry name" value="Creatinase/aminopeptidase-like"/>
</dbReference>
<name>T1BZP7_9ZZZZ</name>